<dbReference type="Proteomes" id="UP000501891">
    <property type="component" value="Chromosome"/>
</dbReference>
<keyword evidence="2" id="KW-1185">Reference proteome</keyword>
<dbReference type="SFLD" id="SFLDS00003">
    <property type="entry name" value="Haloacid_Dehalogenase"/>
    <property type="match status" value="1"/>
</dbReference>
<dbReference type="NCBIfam" id="TIGR01549">
    <property type="entry name" value="HAD-SF-IA-v1"/>
    <property type="match status" value="1"/>
</dbReference>
<reference evidence="1" key="1">
    <citation type="submission" date="2020-04" db="EMBL/GenBank/DDBJ databases">
        <title>A desert anoxygenic phototrophic bacterium fixes CO2 using RubisCO under aerobic conditions.</title>
        <authorList>
            <person name="Tang K."/>
        </authorList>
    </citation>
    <scope>NUCLEOTIDE SEQUENCE [LARGE SCALE GENOMIC DNA]</scope>
    <source>
        <strain evidence="1">MIMtkB3</strain>
    </source>
</reference>
<evidence type="ECO:0000313" key="2">
    <source>
        <dbReference type="Proteomes" id="UP000501891"/>
    </source>
</evidence>
<dbReference type="Gene3D" id="1.10.150.240">
    <property type="entry name" value="Putative phosphatase, domain 2"/>
    <property type="match status" value="1"/>
</dbReference>
<sequence length="224" mass="23525">MRLAIFDCDGTLVDSQHAIVAAMTAGFAAEGLAAPDPALVRRVVGLPLVGAVAMLLPEADPALHERVAEAYKAAFFQNRTSGRYLEPLYPGVREALDALEDAGVLLGIATGKSRRGLVAILEHHGLLDRFVTLQTSDLVAGKPNPDMVIHALSEAGVEREAAVVIGDTTFDVLMARNARVRCVGVTWGYHEGAELVAAGANCLVDSYAEVPSAVLGLMPSVATQ</sequence>
<dbReference type="InterPro" id="IPR006439">
    <property type="entry name" value="HAD-SF_hydro_IA"/>
</dbReference>
<dbReference type="InterPro" id="IPR023198">
    <property type="entry name" value="PGP-like_dom2"/>
</dbReference>
<keyword evidence="1" id="KW-0378">Hydrolase</keyword>
<dbReference type="SFLD" id="SFLDG01129">
    <property type="entry name" value="C1.5:_HAD__Beta-PGM__Phosphata"/>
    <property type="match status" value="1"/>
</dbReference>
<proteinExistence type="predicted"/>
<dbReference type="PANTHER" id="PTHR43434">
    <property type="entry name" value="PHOSPHOGLYCOLATE PHOSPHATASE"/>
    <property type="match status" value="1"/>
</dbReference>
<dbReference type="InterPro" id="IPR023214">
    <property type="entry name" value="HAD_sf"/>
</dbReference>
<dbReference type="InterPro" id="IPR036412">
    <property type="entry name" value="HAD-like_sf"/>
</dbReference>
<dbReference type="Pfam" id="PF13419">
    <property type="entry name" value="HAD_2"/>
    <property type="match status" value="1"/>
</dbReference>
<organism evidence="1 2">
    <name type="scientific">Aerophototrophica crusticola</name>
    <dbReference type="NCBI Taxonomy" id="1709002"/>
    <lineage>
        <taxon>Bacteria</taxon>
        <taxon>Pseudomonadati</taxon>
        <taxon>Pseudomonadota</taxon>
        <taxon>Alphaproteobacteria</taxon>
        <taxon>Rhodospirillales</taxon>
        <taxon>Rhodospirillaceae</taxon>
        <taxon>Aerophototrophica</taxon>
    </lineage>
</organism>
<dbReference type="InterPro" id="IPR050155">
    <property type="entry name" value="HAD-like_hydrolase_sf"/>
</dbReference>
<dbReference type="EMBL" id="CP051775">
    <property type="protein sequence ID" value="QJE73182.1"/>
    <property type="molecule type" value="Genomic_DNA"/>
</dbReference>
<evidence type="ECO:0000313" key="1">
    <source>
        <dbReference type="EMBL" id="QJE73182.1"/>
    </source>
</evidence>
<dbReference type="NCBIfam" id="TIGR01509">
    <property type="entry name" value="HAD-SF-IA-v3"/>
    <property type="match status" value="1"/>
</dbReference>
<name>A0A858R7E7_9PROT</name>
<dbReference type="Gene3D" id="3.40.50.1000">
    <property type="entry name" value="HAD superfamily/HAD-like"/>
    <property type="match status" value="1"/>
</dbReference>
<gene>
    <name evidence="1" type="ORF">HHL28_08855</name>
</gene>
<accession>A0A858R7E7</accession>
<dbReference type="GO" id="GO:0005829">
    <property type="term" value="C:cytosol"/>
    <property type="evidence" value="ECO:0007669"/>
    <property type="project" value="TreeGrafter"/>
</dbReference>
<dbReference type="SUPFAM" id="SSF56784">
    <property type="entry name" value="HAD-like"/>
    <property type="match status" value="1"/>
</dbReference>
<dbReference type="GO" id="GO:0008967">
    <property type="term" value="F:phosphoglycolate phosphatase activity"/>
    <property type="evidence" value="ECO:0007669"/>
    <property type="project" value="TreeGrafter"/>
</dbReference>
<dbReference type="SFLD" id="SFLDG01135">
    <property type="entry name" value="C1.5.6:_HAD__Beta-PGM__Phospha"/>
    <property type="match status" value="1"/>
</dbReference>
<dbReference type="PANTHER" id="PTHR43434:SF24">
    <property type="entry name" value="HYDROLASE-RELATED"/>
    <property type="match status" value="1"/>
</dbReference>
<protein>
    <submittedName>
        <fullName evidence="1">HAD-IA family hydrolase</fullName>
    </submittedName>
</protein>
<dbReference type="KEGG" id="acru:HHL28_08855"/>
<dbReference type="AlphaFoldDB" id="A0A858R7E7"/>
<dbReference type="GO" id="GO:0006281">
    <property type="term" value="P:DNA repair"/>
    <property type="evidence" value="ECO:0007669"/>
    <property type="project" value="TreeGrafter"/>
</dbReference>
<dbReference type="InterPro" id="IPR041492">
    <property type="entry name" value="HAD_2"/>
</dbReference>